<gene>
    <name evidence="9" type="ORF">SAMN04488050_10676</name>
</gene>
<keyword evidence="4 8" id="KW-1003">Cell membrane</keyword>
<evidence type="ECO:0000256" key="3">
    <source>
        <dbReference type="ARBA" id="ARBA00022448"/>
    </source>
</evidence>
<comment type="subcellular location">
    <subcellularLocation>
        <location evidence="1 8">Cell membrane</location>
        <topology evidence="1 8">Multi-pass membrane protein</topology>
    </subcellularLocation>
</comment>
<protein>
    <recommendedName>
        <fullName evidence="8">Probable membrane transporter protein</fullName>
    </recommendedName>
</protein>
<dbReference type="Pfam" id="PF01925">
    <property type="entry name" value="TauE"/>
    <property type="match status" value="1"/>
</dbReference>
<evidence type="ECO:0000256" key="8">
    <source>
        <dbReference type="RuleBase" id="RU363041"/>
    </source>
</evidence>
<keyword evidence="3" id="KW-0813">Transport</keyword>
<dbReference type="InterPro" id="IPR002781">
    <property type="entry name" value="TM_pro_TauE-like"/>
</dbReference>
<keyword evidence="10" id="KW-1185">Reference proteome</keyword>
<evidence type="ECO:0000256" key="2">
    <source>
        <dbReference type="ARBA" id="ARBA00009142"/>
    </source>
</evidence>
<keyword evidence="6 8" id="KW-1133">Transmembrane helix</keyword>
<dbReference type="PANTHER" id="PTHR30269">
    <property type="entry name" value="TRANSMEMBRANE PROTEIN YFCA"/>
    <property type="match status" value="1"/>
</dbReference>
<evidence type="ECO:0000256" key="5">
    <source>
        <dbReference type="ARBA" id="ARBA00022692"/>
    </source>
</evidence>
<reference evidence="10" key="1">
    <citation type="submission" date="2016-10" db="EMBL/GenBank/DDBJ databases">
        <authorList>
            <person name="Varghese N."/>
            <person name="Submissions S."/>
        </authorList>
    </citation>
    <scope>NUCLEOTIDE SEQUENCE [LARGE SCALE GENOMIC DNA]</scope>
    <source>
        <strain evidence="10">DSM 26894</strain>
    </source>
</reference>
<proteinExistence type="inferred from homology"/>
<evidence type="ECO:0000256" key="4">
    <source>
        <dbReference type="ARBA" id="ARBA00022475"/>
    </source>
</evidence>
<evidence type="ECO:0000313" key="9">
    <source>
        <dbReference type="EMBL" id="SFS88573.1"/>
    </source>
</evidence>
<evidence type="ECO:0000313" key="10">
    <source>
        <dbReference type="Proteomes" id="UP000199392"/>
    </source>
</evidence>
<feature type="transmembrane region" description="Helical" evidence="8">
    <location>
        <begin position="75"/>
        <end position="95"/>
    </location>
</feature>
<organism evidence="9 10">
    <name type="scientific">Alloyangia pacifica</name>
    <dbReference type="NCBI Taxonomy" id="311180"/>
    <lineage>
        <taxon>Bacteria</taxon>
        <taxon>Pseudomonadati</taxon>
        <taxon>Pseudomonadota</taxon>
        <taxon>Alphaproteobacteria</taxon>
        <taxon>Rhodobacterales</taxon>
        <taxon>Roseobacteraceae</taxon>
        <taxon>Alloyangia</taxon>
    </lineage>
</organism>
<dbReference type="Proteomes" id="UP000199392">
    <property type="component" value="Unassembled WGS sequence"/>
</dbReference>
<feature type="transmembrane region" description="Helical" evidence="8">
    <location>
        <begin position="39"/>
        <end position="63"/>
    </location>
</feature>
<dbReference type="GO" id="GO:0005886">
    <property type="term" value="C:plasma membrane"/>
    <property type="evidence" value="ECO:0007669"/>
    <property type="project" value="UniProtKB-SubCell"/>
</dbReference>
<keyword evidence="7 8" id="KW-0472">Membrane</keyword>
<dbReference type="STRING" id="311180.SAMN04488050_10676"/>
<feature type="transmembrane region" description="Helical" evidence="8">
    <location>
        <begin position="7"/>
        <end position="33"/>
    </location>
</feature>
<name>A0A1I6THA9_9RHOB</name>
<sequence length="253" mass="27694">MEDGSGFWIAAVLATFCVGASKGGMPVIAMLGVPMLTLFVAPAAAAGLLLPMYILADVYAIWLFRRDFSPRNLKILIPAAAVGILLAFLCISRVPPEIGKLIVALVGLYYLGDTLRKWLARDHAARPADVPRGLFWGALSGFTSYISHAGGPPYQAYTLPQMMPKMTFVGTQAIVFACINWMKLPPYIVAGQVTWESLQRVAMLAPVALFGAWSGQRLVRWLPERIFYGVVRAALGLLSLRLLWEVAQAWGWL</sequence>
<dbReference type="OrthoDB" id="7028171at2"/>
<dbReference type="EMBL" id="FOZW01000006">
    <property type="protein sequence ID" value="SFS88573.1"/>
    <property type="molecule type" value="Genomic_DNA"/>
</dbReference>
<dbReference type="RefSeq" id="WP_092425320.1">
    <property type="nucleotide sequence ID" value="NZ_FNCL01000006.1"/>
</dbReference>
<comment type="similarity">
    <text evidence="2 8">Belongs to the 4-toluene sulfonate uptake permease (TSUP) (TC 2.A.102) family.</text>
</comment>
<evidence type="ECO:0000256" key="7">
    <source>
        <dbReference type="ARBA" id="ARBA00023136"/>
    </source>
</evidence>
<accession>A0A1I6THA9</accession>
<dbReference type="PANTHER" id="PTHR30269:SF37">
    <property type="entry name" value="MEMBRANE TRANSPORTER PROTEIN"/>
    <property type="match status" value="1"/>
</dbReference>
<keyword evidence="5 8" id="KW-0812">Transmembrane</keyword>
<evidence type="ECO:0000256" key="1">
    <source>
        <dbReference type="ARBA" id="ARBA00004651"/>
    </source>
</evidence>
<dbReference type="AlphaFoldDB" id="A0A1I6THA9"/>
<dbReference type="InterPro" id="IPR052017">
    <property type="entry name" value="TSUP"/>
</dbReference>
<evidence type="ECO:0000256" key="6">
    <source>
        <dbReference type="ARBA" id="ARBA00022989"/>
    </source>
</evidence>